<name>D4GL65_PANAM</name>
<evidence type="ECO:0008006" key="4">
    <source>
        <dbReference type="Google" id="ProtNLM"/>
    </source>
</evidence>
<feature type="region of interest" description="Disordered" evidence="1">
    <location>
        <begin position="98"/>
        <end position="155"/>
    </location>
</feature>
<protein>
    <recommendedName>
        <fullName evidence="4">DUF2076 domain-containing protein</fullName>
    </recommendedName>
</protein>
<keyword evidence="3" id="KW-1185">Reference proteome</keyword>
<organism evidence="2 3">
    <name type="scientific">Pantoea ananatis (strain LMG 20103)</name>
    <dbReference type="NCBI Taxonomy" id="706191"/>
    <lineage>
        <taxon>Bacteria</taxon>
        <taxon>Pseudomonadati</taxon>
        <taxon>Pseudomonadota</taxon>
        <taxon>Gammaproteobacteria</taxon>
        <taxon>Enterobacterales</taxon>
        <taxon>Erwiniaceae</taxon>
        <taxon>Pantoea</taxon>
    </lineage>
</organism>
<dbReference type="InterPro" id="IPR018648">
    <property type="entry name" value="DUF2076"/>
</dbReference>
<dbReference type="AlphaFoldDB" id="D4GL65"/>
<reference evidence="2 3" key="1">
    <citation type="journal article" date="2010" name="J. Bacteriol.">
        <title>Genome sequence of Pantoea ananatis LMG20103, the causative agent of Eucalyptus blight and dieback.</title>
        <authorList>
            <person name="De Maayer P."/>
            <person name="Chan W.Y."/>
            <person name="Venter S.N."/>
            <person name="Toth I.K."/>
            <person name="Birch P.R."/>
            <person name="Joubert F."/>
            <person name="Coutinho T.A."/>
        </authorList>
    </citation>
    <scope>NUCLEOTIDE SEQUENCE [LARGE SCALE GENOMIC DNA]</scope>
    <source>
        <strain evidence="2 3">LMG 20103</strain>
    </source>
</reference>
<feature type="region of interest" description="Disordered" evidence="1">
    <location>
        <begin position="216"/>
        <end position="265"/>
    </location>
</feature>
<dbReference type="HOGENOM" id="CLU_082335_1_0_6"/>
<feature type="compositionally biased region" description="Polar residues" evidence="1">
    <location>
        <begin position="216"/>
        <end position="241"/>
    </location>
</feature>
<accession>D4GL65</accession>
<evidence type="ECO:0000256" key="1">
    <source>
        <dbReference type="SAM" id="MobiDB-lite"/>
    </source>
</evidence>
<proteinExistence type="predicted"/>
<dbReference type="eggNOG" id="COG3416">
    <property type="taxonomic scope" value="Bacteria"/>
</dbReference>
<feature type="compositionally biased region" description="Low complexity" evidence="1">
    <location>
        <begin position="99"/>
        <end position="155"/>
    </location>
</feature>
<dbReference type="KEGG" id="pam:PANA_0944"/>
<gene>
    <name evidence="2" type="ordered locus">PANA_0944</name>
</gene>
<dbReference type="EMBL" id="CP001875">
    <property type="protein sequence ID" value="ADD76111.1"/>
    <property type="molecule type" value="Genomic_DNA"/>
</dbReference>
<evidence type="ECO:0000313" key="2">
    <source>
        <dbReference type="EMBL" id="ADD76111.1"/>
    </source>
</evidence>
<dbReference type="Pfam" id="PF09849">
    <property type="entry name" value="DUF2076"/>
    <property type="match status" value="1"/>
</dbReference>
<evidence type="ECO:0000313" key="3">
    <source>
        <dbReference type="Proteomes" id="UP000001702"/>
    </source>
</evidence>
<dbReference type="STRING" id="706191.PANA_0944"/>
<feature type="compositionally biased region" description="Low complexity" evidence="1">
    <location>
        <begin position="246"/>
        <end position="256"/>
    </location>
</feature>
<sequence length="265" mass="28739">MLTATNLHCCTSPPYTVNSRNGRVIMQREEQELIENLFSRLKQAESQTAARDAAAEQLIKQHLQAQPGAPYYMAQAILIQEAALKKLNERVQELENHLAQQQAQQQQQQPKSSGGFLSSLFGGGSQQAQPAQPSPQWNSAPQQPQQQPYASAPAPRGSGFLGGALQTAVGVAGGVVMADMLTSMFHHSQPEEIVNIINEPQSLPQVDDSLNTFNGGNDQSFLDQGTGADNQSFLDQSNGWSDTYADNGDLNDFGGNDYDDDDSFV</sequence>
<dbReference type="Proteomes" id="UP000001702">
    <property type="component" value="Chromosome"/>
</dbReference>